<dbReference type="EMBL" id="BARS01025790">
    <property type="protein sequence ID" value="GAG08214.1"/>
    <property type="molecule type" value="Genomic_DNA"/>
</dbReference>
<reference evidence="1" key="1">
    <citation type="journal article" date="2014" name="Front. Microbiol.">
        <title>High frequency of phylogenetically diverse reductive dehalogenase-homologous genes in deep subseafloor sedimentary metagenomes.</title>
        <authorList>
            <person name="Kawai M."/>
            <person name="Futagami T."/>
            <person name="Toyoda A."/>
            <person name="Takaki Y."/>
            <person name="Nishi S."/>
            <person name="Hori S."/>
            <person name="Arai W."/>
            <person name="Tsubouchi T."/>
            <person name="Morono Y."/>
            <person name="Uchiyama I."/>
            <person name="Ito T."/>
            <person name="Fujiyama A."/>
            <person name="Inagaki F."/>
            <person name="Takami H."/>
        </authorList>
    </citation>
    <scope>NUCLEOTIDE SEQUENCE</scope>
    <source>
        <strain evidence="1">Expedition CK06-06</strain>
    </source>
</reference>
<organism evidence="1">
    <name type="scientific">marine sediment metagenome</name>
    <dbReference type="NCBI Taxonomy" id="412755"/>
    <lineage>
        <taxon>unclassified sequences</taxon>
        <taxon>metagenomes</taxon>
        <taxon>ecological metagenomes</taxon>
    </lineage>
</organism>
<proteinExistence type="predicted"/>
<sequence length="50" mass="5835">MSKFGQVEFLEKVEKAYMILWAMHDSGDWDTGKDEKLVNMLNTIDNELGR</sequence>
<gene>
    <name evidence="1" type="ORF">S01H1_40712</name>
</gene>
<comment type="caution">
    <text evidence="1">The sequence shown here is derived from an EMBL/GenBank/DDBJ whole genome shotgun (WGS) entry which is preliminary data.</text>
</comment>
<accession>X0UQV0</accession>
<protein>
    <submittedName>
        <fullName evidence="1">Uncharacterized protein</fullName>
    </submittedName>
</protein>
<name>X0UQV0_9ZZZZ</name>
<evidence type="ECO:0000313" key="1">
    <source>
        <dbReference type="EMBL" id="GAG08214.1"/>
    </source>
</evidence>
<dbReference type="AlphaFoldDB" id="X0UQV0"/>